<dbReference type="Pfam" id="PF07693">
    <property type="entry name" value="KAP_NTPase"/>
    <property type="match status" value="1"/>
</dbReference>
<proteinExistence type="predicted"/>
<dbReference type="Gene3D" id="3.40.50.300">
    <property type="entry name" value="P-loop containing nucleotide triphosphate hydrolases"/>
    <property type="match status" value="1"/>
</dbReference>
<name>A0ABU7TRE1_9HYPH</name>
<dbReference type="InterPro" id="IPR052754">
    <property type="entry name" value="NTPase_KAP_P-loop"/>
</dbReference>
<organism evidence="2 3">
    <name type="scientific">Methylobacterium oryzae</name>
    <dbReference type="NCBI Taxonomy" id="334852"/>
    <lineage>
        <taxon>Bacteria</taxon>
        <taxon>Pseudomonadati</taxon>
        <taxon>Pseudomonadota</taxon>
        <taxon>Alphaproteobacteria</taxon>
        <taxon>Hyphomicrobiales</taxon>
        <taxon>Methylobacteriaceae</taxon>
        <taxon>Methylobacterium</taxon>
    </lineage>
</organism>
<evidence type="ECO:0000313" key="2">
    <source>
        <dbReference type="EMBL" id="MEE7492276.1"/>
    </source>
</evidence>
<dbReference type="InterPro" id="IPR011646">
    <property type="entry name" value="KAP_P-loop"/>
</dbReference>
<comment type="caution">
    <text evidence="2">The sequence shown here is derived from an EMBL/GenBank/DDBJ whole genome shotgun (WGS) entry which is preliminary data.</text>
</comment>
<sequence>MWADTDTDVDYLNYTEVAELVAEMVGSERMLPLSLGVFGTWGTGKSSILRLVQADLAVDAGRYVFVEFDAWLYQDFDDARAALMAVIAKVLLDAAPEGLRNKAESLYGRVNKLRLLGLAAEGGAAFMGLPTFGLLRKGIEGIGDYVAGDADDADAKAVKDAAGEVKERTKGLLAPKEKRSPPEEITAFRAEFKEVLKALDRTLVVVIDNIDRCTPPNAIHTLEAIRLFLFLPRTAFVIAADEDMVRHAVSTHFRNPSERLIQDYLDKLIQVPVRVPRLGVQEVRAYMLLLFAEAAEVGAERLEVLRTFLVEQLRQAWRPDAGFGVDDVLRVLQPADPAALRVTLDLADRMAPLLAYSANVKGNPRIIKRMLNVVRMRASVARKRGMPIDEAIIAKFVLFERCTAAAAVDALHDAINASAGKPEFFALLEDANALAADTEGACPEPMRPYMTFIRDWGALDPPLADIDLRPAVYLARETVPLRSIAAALSASALRALDVLRDVRTASSPSARDALAAVDAIEHVPMMDALVRDMRRNPDWMRSRRDFLGATLLADIAPEAAVVLVRFVRSLELPRRLPWMSALLAGKAWAEG</sequence>
<dbReference type="EMBL" id="MLCA01000009">
    <property type="protein sequence ID" value="MEE7492276.1"/>
    <property type="molecule type" value="Genomic_DNA"/>
</dbReference>
<protein>
    <submittedName>
        <fullName evidence="2">NTPase KAP</fullName>
    </submittedName>
</protein>
<reference evidence="2 3" key="1">
    <citation type="journal article" date="2012" name="Genet. Mol. Biol.">
        <title>Analysis of 16S rRNA and mxaF genes revealing insights into Methylobacterium niche-specific plant association.</title>
        <authorList>
            <person name="Dourado M.N."/>
            <person name="Andreote F.D."/>
            <person name="Dini-Andreote F."/>
            <person name="Conti R."/>
            <person name="Araujo J.M."/>
            <person name="Araujo W.L."/>
        </authorList>
    </citation>
    <scope>NUCLEOTIDE SEQUENCE [LARGE SCALE GENOMIC DNA]</scope>
    <source>
        <strain evidence="2 3">TC3-10</strain>
    </source>
</reference>
<dbReference type="RefSeq" id="WP_331302803.1">
    <property type="nucleotide sequence ID" value="NZ_MLCA01000009.1"/>
</dbReference>
<feature type="domain" description="KAP NTPase" evidence="1">
    <location>
        <begin position="15"/>
        <end position="379"/>
    </location>
</feature>
<evidence type="ECO:0000259" key="1">
    <source>
        <dbReference type="Pfam" id="PF07693"/>
    </source>
</evidence>
<keyword evidence="3" id="KW-1185">Reference proteome</keyword>
<dbReference type="PANTHER" id="PTHR22674">
    <property type="entry name" value="NTPASE, KAP FAMILY P-LOOP DOMAIN-CONTAINING 1"/>
    <property type="match status" value="1"/>
</dbReference>
<gene>
    <name evidence="2" type="ORF">MOTC310_18065</name>
</gene>
<dbReference type="SUPFAM" id="SSF52540">
    <property type="entry name" value="P-loop containing nucleoside triphosphate hydrolases"/>
    <property type="match status" value="1"/>
</dbReference>
<evidence type="ECO:0000313" key="3">
    <source>
        <dbReference type="Proteomes" id="UP001355206"/>
    </source>
</evidence>
<dbReference type="InterPro" id="IPR027417">
    <property type="entry name" value="P-loop_NTPase"/>
</dbReference>
<dbReference type="Proteomes" id="UP001355206">
    <property type="component" value="Unassembled WGS sequence"/>
</dbReference>
<accession>A0ABU7TRE1</accession>
<dbReference type="PANTHER" id="PTHR22674:SF6">
    <property type="entry name" value="NTPASE KAP FAMILY P-LOOP DOMAIN-CONTAINING PROTEIN 1"/>
    <property type="match status" value="1"/>
</dbReference>